<dbReference type="EMBL" id="CP047652">
    <property type="protein sequence ID" value="QHI96186.1"/>
    <property type="molecule type" value="Genomic_DNA"/>
</dbReference>
<dbReference type="GO" id="GO:0043565">
    <property type="term" value="F:sequence-specific DNA binding"/>
    <property type="evidence" value="ECO:0007669"/>
    <property type="project" value="InterPro"/>
</dbReference>
<evidence type="ECO:0000256" key="1">
    <source>
        <dbReference type="ARBA" id="ARBA00023015"/>
    </source>
</evidence>
<keyword evidence="3" id="KW-0804">Transcription</keyword>
<feature type="domain" description="HTH araC/xylS-type" evidence="4">
    <location>
        <begin position="185"/>
        <end position="283"/>
    </location>
</feature>
<dbReference type="SUPFAM" id="SSF51182">
    <property type="entry name" value="RmlC-like cupins"/>
    <property type="match status" value="1"/>
</dbReference>
<dbReference type="PROSITE" id="PS01124">
    <property type="entry name" value="HTH_ARAC_FAMILY_2"/>
    <property type="match status" value="1"/>
</dbReference>
<keyword evidence="1" id="KW-0805">Transcription regulation</keyword>
<dbReference type="InterPro" id="IPR018060">
    <property type="entry name" value="HTH_AraC"/>
</dbReference>
<dbReference type="SMART" id="SM00342">
    <property type="entry name" value="HTH_ARAC"/>
    <property type="match status" value="1"/>
</dbReference>
<dbReference type="KEGG" id="bomb:GT348_08060"/>
<dbReference type="Gene3D" id="2.60.120.10">
    <property type="entry name" value="Jelly Rolls"/>
    <property type="match status" value="1"/>
</dbReference>
<keyword evidence="2" id="KW-0238">DNA-binding</keyword>
<dbReference type="PANTHER" id="PTHR43280:SF27">
    <property type="entry name" value="TRANSCRIPTIONAL REGULATOR MTLR"/>
    <property type="match status" value="1"/>
</dbReference>
<dbReference type="GO" id="GO:0003700">
    <property type="term" value="F:DNA-binding transcription factor activity"/>
    <property type="evidence" value="ECO:0007669"/>
    <property type="project" value="InterPro"/>
</dbReference>
<evidence type="ECO:0000313" key="6">
    <source>
        <dbReference type="Proteomes" id="UP000463975"/>
    </source>
</evidence>
<gene>
    <name evidence="5" type="ORF">GT348_08060</name>
</gene>
<dbReference type="InterPro" id="IPR009057">
    <property type="entry name" value="Homeodomain-like_sf"/>
</dbReference>
<dbReference type="AlphaFoldDB" id="A0A6P1NCY8"/>
<dbReference type="CDD" id="cd06976">
    <property type="entry name" value="cupin_MtlR-like_N"/>
    <property type="match status" value="1"/>
</dbReference>
<dbReference type="Proteomes" id="UP000463975">
    <property type="component" value="Chromosome"/>
</dbReference>
<evidence type="ECO:0000259" key="4">
    <source>
        <dbReference type="PROSITE" id="PS01124"/>
    </source>
</evidence>
<evidence type="ECO:0000256" key="3">
    <source>
        <dbReference type="ARBA" id="ARBA00023163"/>
    </source>
</evidence>
<dbReference type="PANTHER" id="PTHR43280">
    <property type="entry name" value="ARAC-FAMILY TRANSCRIPTIONAL REGULATOR"/>
    <property type="match status" value="1"/>
</dbReference>
<dbReference type="SUPFAM" id="SSF46689">
    <property type="entry name" value="Homeodomain-like"/>
    <property type="match status" value="2"/>
</dbReference>
<evidence type="ECO:0000313" key="5">
    <source>
        <dbReference type="EMBL" id="QHI96186.1"/>
    </source>
</evidence>
<sequence length="321" mass="37387">MKPWFENLSIPPDRSWLLFDRQLPEFSFNWHYHPQYELTYTLNSEGLRFVGDSVEAYGQNDLVLIGPNLPHAWLSRSLIDANQHHHHAIVCWFSQEWVNSLLSFMPELKNIQSILAKARRGLHFSPEFAASMSDDFLQLRALPPEEQLFSFLKILLRLSQTSAYMPLSTGRISHDVIAKDRLRMERILTWLHDHYDAPLRLAPLTKLVHLTDSQIQRIFKRSTHMSISQYIAHLRLEKSCQLLSQTDLPLNHIALKCGFSDAAHFSRQFRLLKNMPPSHYRAQFHHSERSERGDQRLSHKALHTTETELNAIKDAAKTGVR</sequence>
<keyword evidence="6" id="KW-1185">Reference proteome</keyword>
<reference evidence="5 6" key="1">
    <citation type="submission" date="2020-01" db="EMBL/GenBank/DDBJ databases">
        <title>Genome sequencing of strain KACC 21507.</title>
        <authorList>
            <person name="Heo J."/>
            <person name="Kim S.-J."/>
            <person name="Kim J.-S."/>
            <person name="Hong S.-B."/>
            <person name="Kwon S.-W."/>
        </authorList>
    </citation>
    <scope>NUCLEOTIDE SEQUENCE [LARGE SCALE GENOMIC DNA]</scope>
    <source>
        <strain evidence="5 6">KACC 21507</strain>
    </source>
</reference>
<proteinExistence type="predicted"/>
<dbReference type="RefSeq" id="WP_160619259.1">
    <property type="nucleotide sequence ID" value="NZ_CP047652.1"/>
</dbReference>
<accession>A0A6P1NCY8</accession>
<dbReference type="Pfam" id="PF12833">
    <property type="entry name" value="HTH_18"/>
    <property type="match status" value="1"/>
</dbReference>
<dbReference type="Gene3D" id="1.10.10.60">
    <property type="entry name" value="Homeodomain-like"/>
    <property type="match status" value="2"/>
</dbReference>
<organism evidence="5 6">
    <name type="scientific">Aristophania vespae</name>
    <dbReference type="NCBI Taxonomy" id="2697033"/>
    <lineage>
        <taxon>Bacteria</taxon>
        <taxon>Pseudomonadati</taxon>
        <taxon>Pseudomonadota</taxon>
        <taxon>Alphaproteobacteria</taxon>
        <taxon>Acetobacterales</taxon>
        <taxon>Acetobacteraceae</taxon>
        <taxon>Aristophania</taxon>
    </lineage>
</organism>
<dbReference type="InterPro" id="IPR011051">
    <property type="entry name" value="RmlC_Cupin_sf"/>
</dbReference>
<dbReference type="InterPro" id="IPR014710">
    <property type="entry name" value="RmlC-like_jellyroll"/>
</dbReference>
<protein>
    <submittedName>
        <fullName evidence="5">Helix-turn-helix domain-containing protein</fullName>
    </submittedName>
</protein>
<name>A0A6P1NCY8_9PROT</name>
<evidence type="ECO:0000256" key="2">
    <source>
        <dbReference type="ARBA" id="ARBA00023125"/>
    </source>
</evidence>